<dbReference type="OrthoDB" id="1415350at2"/>
<dbReference type="PROSITE" id="PS51257">
    <property type="entry name" value="PROKAR_LIPOPROTEIN"/>
    <property type="match status" value="1"/>
</dbReference>
<proteinExistence type="predicted"/>
<dbReference type="EMBL" id="CP028811">
    <property type="protein sequence ID" value="AWA28770.1"/>
    <property type="molecule type" value="Genomic_DNA"/>
</dbReference>
<accession>A0A2S0RBY2</accession>
<protein>
    <recommendedName>
        <fullName evidence="4">DUF4394 domain-containing protein</fullName>
    </recommendedName>
</protein>
<name>A0A2S0RBY2_9FLAO</name>
<sequence>MKKITLFLFMAVIGLMATVTSCSSDGDASGNPGPVNTGDLKLFVIDTAKVNTISMTGTNENTVLNKMLNLNSYIGAMAIAPDGTKFAYTEFQAAGTFPNMAYSREVRLANADGSGDISLYASTDVQLEIDEVKIGSDNKVYFITQNFAENTRKLNTVAMDGTGMTSVAINYDIEDVSPDGNLFTTPAFQSQSDMLLQIIDRNDDNGAGGLFHSELFAGMASNFSKGVFTNDGKSVVIAYKEGTDVKVRLIDLDTKTAQTKTLVSNFNEPFFNIFLSMASDSNRGVLTLGTYDSAPSKSYMFNLSAGTVAMPFLNNDPNVGRVYAH</sequence>
<keyword evidence="1" id="KW-0732">Signal</keyword>
<evidence type="ECO:0008006" key="4">
    <source>
        <dbReference type="Google" id="ProtNLM"/>
    </source>
</evidence>
<dbReference type="SUPFAM" id="SSF82171">
    <property type="entry name" value="DPP6 N-terminal domain-like"/>
    <property type="match status" value="1"/>
</dbReference>
<evidence type="ECO:0000313" key="3">
    <source>
        <dbReference type="Proteomes" id="UP000244193"/>
    </source>
</evidence>
<gene>
    <name evidence="2" type="ORF">HYN48_00945</name>
</gene>
<dbReference type="KEGG" id="fmg:HYN48_00945"/>
<reference evidence="2 3" key="1">
    <citation type="submission" date="2018-04" db="EMBL/GenBank/DDBJ databases">
        <title>Genome sequencing of Flavobacterium sp. HYN0048.</title>
        <authorList>
            <person name="Yi H."/>
            <person name="Baek C."/>
        </authorList>
    </citation>
    <scope>NUCLEOTIDE SEQUENCE [LARGE SCALE GENOMIC DNA]</scope>
    <source>
        <strain evidence="2 3">HYN0048</strain>
    </source>
</reference>
<feature type="signal peptide" evidence="1">
    <location>
        <begin position="1"/>
        <end position="17"/>
    </location>
</feature>
<dbReference type="RefSeq" id="WP_108369357.1">
    <property type="nucleotide sequence ID" value="NZ_CP028811.1"/>
</dbReference>
<organism evidence="2 3">
    <name type="scientific">Flavobacterium magnum</name>
    <dbReference type="NCBI Taxonomy" id="2162713"/>
    <lineage>
        <taxon>Bacteria</taxon>
        <taxon>Pseudomonadati</taxon>
        <taxon>Bacteroidota</taxon>
        <taxon>Flavobacteriia</taxon>
        <taxon>Flavobacteriales</taxon>
        <taxon>Flavobacteriaceae</taxon>
        <taxon>Flavobacterium</taxon>
    </lineage>
</organism>
<evidence type="ECO:0000313" key="2">
    <source>
        <dbReference type="EMBL" id="AWA28770.1"/>
    </source>
</evidence>
<keyword evidence="3" id="KW-1185">Reference proteome</keyword>
<feature type="chain" id="PRO_5015763794" description="DUF4394 domain-containing protein" evidence="1">
    <location>
        <begin position="18"/>
        <end position="325"/>
    </location>
</feature>
<dbReference type="Proteomes" id="UP000244193">
    <property type="component" value="Chromosome"/>
</dbReference>
<dbReference type="AlphaFoldDB" id="A0A2S0RBY2"/>
<evidence type="ECO:0000256" key="1">
    <source>
        <dbReference type="SAM" id="SignalP"/>
    </source>
</evidence>